<dbReference type="EMBL" id="WNYA01002009">
    <property type="protein sequence ID" value="KAG8544766.1"/>
    <property type="molecule type" value="Genomic_DNA"/>
</dbReference>
<evidence type="ECO:0000313" key="3">
    <source>
        <dbReference type="Proteomes" id="UP000824782"/>
    </source>
</evidence>
<feature type="transmembrane region" description="Helical" evidence="1">
    <location>
        <begin position="7"/>
        <end position="24"/>
    </location>
</feature>
<keyword evidence="3" id="KW-1185">Reference proteome</keyword>
<dbReference type="AlphaFoldDB" id="A0AAV6Z742"/>
<reference evidence="2" key="1">
    <citation type="thesis" date="2020" institute="ProQuest LLC" country="789 East Eisenhower Parkway, Ann Arbor, MI, USA">
        <title>Comparative Genomics and Chromosome Evolution.</title>
        <authorList>
            <person name="Mudd A.B."/>
        </authorList>
    </citation>
    <scope>NUCLEOTIDE SEQUENCE</scope>
    <source>
        <strain evidence="2">237g6f4</strain>
        <tissue evidence="2">Blood</tissue>
    </source>
</reference>
<sequence length="94" mass="11163">MYCNQDLDFYMSTSLSIMGLLFLFRQVREPAKYGKYFEKKKKQSGILVPAKWGWFIQELPSFLIPIVVILYNQAYDSVGSKMLLFMFCGHYFHR</sequence>
<protein>
    <submittedName>
        <fullName evidence="2">Uncharacterized protein</fullName>
    </submittedName>
</protein>
<feature type="transmembrane region" description="Helical" evidence="1">
    <location>
        <begin position="52"/>
        <end position="72"/>
    </location>
</feature>
<evidence type="ECO:0000256" key="1">
    <source>
        <dbReference type="SAM" id="Phobius"/>
    </source>
</evidence>
<proteinExistence type="predicted"/>
<gene>
    <name evidence="2" type="ORF">GDO81_021888</name>
</gene>
<keyword evidence="1" id="KW-1133">Transmembrane helix</keyword>
<keyword evidence="1" id="KW-0472">Membrane</keyword>
<dbReference type="Proteomes" id="UP000824782">
    <property type="component" value="Unassembled WGS sequence"/>
</dbReference>
<organism evidence="2 3">
    <name type="scientific">Engystomops pustulosus</name>
    <name type="common">Tungara frog</name>
    <name type="synonym">Physalaemus pustulosus</name>
    <dbReference type="NCBI Taxonomy" id="76066"/>
    <lineage>
        <taxon>Eukaryota</taxon>
        <taxon>Metazoa</taxon>
        <taxon>Chordata</taxon>
        <taxon>Craniata</taxon>
        <taxon>Vertebrata</taxon>
        <taxon>Euteleostomi</taxon>
        <taxon>Amphibia</taxon>
        <taxon>Batrachia</taxon>
        <taxon>Anura</taxon>
        <taxon>Neobatrachia</taxon>
        <taxon>Hyloidea</taxon>
        <taxon>Leptodactylidae</taxon>
        <taxon>Leiuperinae</taxon>
        <taxon>Engystomops</taxon>
    </lineage>
</organism>
<keyword evidence="1" id="KW-0812">Transmembrane</keyword>
<comment type="caution">
    <text evidence="2">The sequence shown here is derived from an EMBL/GenBank/DDBJ whole genome shotgun (WGS) entry which is preliminary data.</text>
</comment>
<name>A0AAV6Z742_ENGPU</name>
<evidence type="ECO:0000313" key="2">
    <source>
        <dbReference type="EMBL" id="KAG8544766.1"/>
    </source>
</evidence>
<accession>A0AAV6Z742</accession>